<feature type="compositionally biased region" description="Basic and acidic residues" evidence="1">
    <location>
        <begin position="77"/>
        <end position="96"/>
    </location>
</feature>
<dbReference type="Proteomes" id="UP000198775">
    <property type="component" value="Unassembled WGS sequence"/>
</dbReference>
<dbReference type="AlphaFoldDB" id="A0A1H8L747"/>
<evidence type="ECO:0000256" key="1">
    <source>
        <dbReference type="SAM" id="MobiDB-lite"/>
    </source>
</evidence>
<accession>A0A1H8L747</accession>
<dbReference type="InterPro" id="IPR012340">
    <property type="entry name" value="NA-bd_OB-fold"/>
</dbReference>
<proteinExistence type="predicted"/>
<feature type="compositionally biased region" description="Basic and acidic residues" evidence="1">
    <location>
        <begin position="41"/>
        <end position="50"/>
    </location>
</feature>
<dbReference type="RefSeq" id="WP_092659345.1">
    <property type="nucleotide sequence ID" value="NZ_FOCX01000007.1"/>
</dbReference>
<evidence type="ECO:0000313" key="2">
    <source>
        <dbReference type="EMBL" id="SEO00646.1"/>
    </source>
</evidence>
<feature type="region of interest" description="Disordered" evidence="1">
    <location>
        <begin position="41"/>
        <end position="64"/>
    </location>
</feature>
<keyword evidence="3" id="KW-1185">Reference proteome</keyword>
<sequence>MTSRKTVVDKDTVDAQNAKYADDAAYTVEDDPELRATVELETQAKVDTNHPDTQTGSLTLEDEERFAAREVEIRRTRQRLDDRQQSGRERRTREVARSGSHKRRQEFEERAVSVAPSQGPSDPRESCSQAKLATINEQAARLVEEVDGWSRAAIARRLAARVVDGADISRAVLDVVEGCQREPGTVVPIAAVPEVDRATVSLEGEVAQLWTPRHPAIAQTGLIADETARIKFTIWVKSQKRPVAEGDQVVLRGAKKSWYQDRCSVAVTGSTLVTIRE</sequence>
<organism evidence="2 3">
    <name type="scientific">Halorientalis persicus</name>
    <dbReference type="NCBI Taxonomy" id="1367881"/>
    <lineage>
        <taxon>Archaea</taxon>
        <taxon>Methanobacteriati</taxon>
        <taxon>Methanobacteriota</taxon>
        <taxon>Stenosarchaea group</taxon>
        <taxon>Halobacteria</taxon>
        <taxon>Halobacteriales</taxon>
        <taxon>Haloarculaceae</taxon>
        <taxon>Halorientalis</taxon>
    </lineage>
</organism>
<dbReference type="OrthoDB" id="170249at2157"/>
<dbReference type="CDD" id="cd04491">
    <property type="entry name" value="SoSSB_OBF"/>
    <property type="match status" value="1"/>
</dbReference>
<dbReference type="Gene3D" id="2.40.50.140">
    <property type="entry name" value="Nucleic acid-binding proteins"/>
    <property type="match status" value="1"/>
</dbReference>
<reference evidence="3" key="1">
    <citation type="submission" date="2016-10" db="EMBL/GenBank/DDBJ databases">
        <authorList>
            <person name="Varghese N."/>
            <person name="Submissions S."/>
        </authorList>
    </citation>
    <scope>NUCLEOTIDE SEQUENCE [LARGE SCALE GENOMIC DNA]</scope>
    <source>
        <strain evidence="3">IBRC-M 10043</strain>
    </source>
</reference>
<protein>
    <recommendedName>
        <fullName evidence="4">SsDNA-binding replication factor A, large subunit</fullName>
    </recommendedName>
</protein>
<evidence type="ECO:0000313" key="3">
    <source>
        <dbReference type="Proteomes" id="UP000198775"/>
    </source>
</evidence>
<name>A0A1H8L747_9EURY</name>
<feature type="compositionally biased region" description="Polar residues" evidence="1">
    <location>
        <begin position="115"/>
        <end position="126"/>
    </location>
</feature>
<gene>
    <name evidence="2" type="ORF">SAMN05216388_100728</name>
</gene>
<feature type="region of interest" description="Disordered" evidence="1">
    <location>
        <begin position="77"/>
        <end position="126"/>
    </location>
</feature>
<dbReference type="SUPFAM" id="SSF50249">
    <property type="entry name" value="Nucleic acid-binding proteins"/>
    <property type="match status" value="1"/>
</dbReference>
<dbReference type="EMBL" id="FOCX01000007">
    <property type="protein sequence ID" value="SEO00646.1"/>
    <property type="molecule type" value="Genomic_DNA"/>
</dbReference>
<evidence type="ECO:0008006" key="4">
    <source>
        <dbReference type="Google" id="ProtNLM"/>
    </source>
</evidence>